<dbReference type="Pfam" id="PF00078">
    <property type="entry name" value="RVT_1"/>
    <property type="match status" value="1"/>
</dbReference>
<dbReference type="RefSeq" id="WP_100236308.1">
    <property type="nucleotide sequence ID" value="NZ_PGVG01000052.1"/>
</dbReference>
<dbReference type="EMBL" id="PGVG01000052">
    <property type="protein sequence ID" value="PJG50687.1"/>
    <property type="molecule type" value="Genomic_DNA"/>
</dbReference>
<dbReference type="Proteomes" id="UP000231194">
    <property type="component" value="Unassembled WGS sequence"/>
</dbReference>
<protein>
    <recommendedName>
        <fullName evidence="1">Reverse transcriptase domain-containing protein</fullName>
    </recommendedName>
</protein>
<dbReference type="SUPFAM" id="SSF56672">
    <property type="entry name" value="DNA/RNA polymerases"/>
    <property type="match status" value="1"/>
</dbReference>
<dbReference type="OrthoDB" id="7862649at2"/>
<keyword evidence="3" id="KW-1185">Reference proteome</keyword>
<evidence type="ECO:0000259" key="1">
    <source>
        <dbReference type="Pfam" id="PF00078"/>
    </source>
</evidence>
<evidence type="ECO:0000313" key="3">
    <source>
        <dbReference type="Proteomes" id="UP000231194"/>
    </source>
</evidence>
<sequence>MIVNYEFKYRSRGKWFFVPNDKCERRGRRMLGYFKRRVVFPDYMYHFKKGGHVAALHAHLNNHLFFKIDIQNFYYSIARMRVTRALRQWGYPGANTFAMWSCVRNPLPGPPHALPIGFVQSPLLASLALMKSEVADAIERALAKGVCISVYLDDFIGSHNDEAVLTAAYEDIRDTCVAAGFIPNPGKLVSPRAAITAFNCDLTSGTAEVTPARVAKYFNRTDRTALSDSGFDEYRDLVRSQNV</sequence>
<organism evidence="2 3">
    <name type="scientific">Bradyrhizobium forestalis</name>
    <dbReference type="NCBI Taxonomy" id="1419263"/>
    <lineage>
        <taxon>Bacteria</taxon>
        <taxon>Pseudomonadati</taxon>
        <taxon>Pseudomonadota</taxon>
        <taxon>Alphaproteobacteria</taxon>
        <taxon>Hyphomicrobiales</taxon>
        <taxon>Nitrobacteraceae</taxon>
        <taxon>Bradyrhizobium</taxon>
    </lineage>
</organism>
<comment type="caution">
    <text evidence="2">The sequence shown here is derived from an EMBL/GenBank/DDBJ whole genome shotgun (WGS) entry which is preliminary data.</text>
</comment>
<evidence type="ECO:0000313" key="2">
    <source>
        <dbReference type="EMBL" id="PJG50687.1"/>
    </source>
</evidence>
<dbReference type="InterPro" id="IPR043128">
    <property type="entry name" value="Rev_trsase/Diguanyl_cyclase"/>
</dbReference>
<reference evidence="2 3" key="1">
    <citation type="submission" date="2017-11" db="EMBL/GenBank/DDBJ databases">
        <title>Bradyrhizobium forestalis sp. nov., an efficient nitrogen-fixing bacterium isolated from nodules of forest legume species in the Amazon.</title>
        <authorList>
            <person name="Costa E.M."/>
            <person name="Guimaraes A."/>
            <person name="Carvalho T.S."/>
            <person name="Rodrigues T.L."/>
            <person name="Ribeiro P.R.A."/>
            <person name="Lebbe L."/>
            <person name="Willems A."/>
            <person name="Moreira F.M.S."/>
        </authorList>
    </citation>
    <scope>NUCLEOTIDE SEQUENCE [LARGE SCALE GENOMIC DNA]</scope>
    <source>
        <strain evidence="2 3">INPA54B</strain>
    </source>
</reference>
<dbReference type="Gene3D" id="3.30.70.270">
    <property type="match status" value="1"/>
</dbReference>
<proteinExistence type="predicted"/>
<dbReference type="AlphaFoldDB" id="A0A2M8QYN9"/>
<dbReference type="InterPro" id="IPR000477">
    <property type="entry name" value="RT_dom"/>
</dbReference>
<gene>
    <name evidence="2" type="ORF">CVM73_35035</name>
</gene>
<feature type="domain" description="Reverse transcriptase" evidence="1">
    <location>
        <begin position="39"/>
        <end position="188"/>
    </location>
</feature>
<dbReference type="InterPro" id="IPR043502">
    <property type="entry name" value="DNA/RNA_pol_sf"/>
</dbReference>
<accession>A0A2M8QYN9</accession>
<name>A0A2M8QYN9_9BRAD</name>